<dbReference type="AlphaFoldDB" id="A0A9W8CHI8"/>
<organism evidence="3 4">
    <name type="scientific">Coemansia asiatica</name>
    <dbReference type="NCBI Taxonomy" id="1052880"/>
    <lineage>
        <taxon>Eukaryota</taxon>
        <taxon>Fungi</taxon>
        <taxon>Fungi incertae sedis</taxon>
        <taxon>Zoopagomycota</taxon>
        <taxon>Kickxellomycotina</taxon>
        <taxon>Kickxellomycetes</taxon>
        <taxon>Kickxellales</taxon>
        <taxon>Kickxellaceae</taxon>
        <taxon>Coemansia</taxon>
    </lineage>
</organism>
<evidence type="ECO:0000256" key="1">
    <source>
        <dbReference type="SAM" id="MobiDB-lite"/>
    </source>
</evidence>
<keyword evidence="2" id="KW-0732">Signal</keyword>
<evidence type="ECO:0000313" key="4">
    <source>
        <dbReference type="Proteomes" id="UP001145021"/>
    </source>
</evidence>
<evidence type="ECO:0000313" key="3">
    <source>
        <dbReference type="EMBL" id="KAJ1644105.1"/>
    </source>
</evidence>
<keyword evidence="4" id="KW-1185">Reference proteome</keyword>
<feature type="signal peptide" evidence="2">
    <location>
        <begin position="1"/>
        <end position="18"/>
    </location>
</feature>
<feature type="compositionally biased region" description="Low complexity" evidence="1">
    <location>
        <begin position="122"/>
        <end position="133"/>
    </location>
</feature>
<feature type="compositionally biased region" description="Polar residues" evidence="1">
    <location>
        <begin position="100"/>
        <end position="111"/>
    </location>
</feature>
<feature type="chain" id="PRO_5040748559" evidence="2">
    <location>
        <begin position="19"/>
        <end position="178"/>
    </location>
</feature>
<sequence>MQFAKTLALTALAVAVAAQGIDTNPVAIERSTDSSAAGSDATPSSATVTSGSSEETSGAQSAEESAGASDPASAEGSSDAEGSAAGPSSAAGGQIGDSGISITNSDGSVVVSTPVGAVGNGSSKPSSHAASHSGELNSLADEEDAPESGSEDKEGESSGAAKIAMSFAAAAVAVAAYF</sequence>
<gene>
    <name evidence="3" type="ORF">LPJ64_004174</name>
</gene>
<comment type="caution">
    <text evidence="3">The sequence shown here is derived from an EMBL/GenBank/DDBJ whole genome shotgun (WGS) entry which is preliminary data.</text>
</comment>
<dbReference type="EMBL" id="JANBOH010000192">
    <property type="protein sequence ID" value="KAJ1644105.1"/>
    <property type="molecule type" value="Genomic_DNA"/>
</dbReference>
<feature type="region of interest" description="Disordered" evidence="1">
    <location>
        <begin position="22"/>
        <end position="159"/>
    </location>
</feature>
<protein>
    <submittedName>
        <fullName evidence="3">Uncharacterized protein</fullName>
    </submittedName>
</protein>
<dbReference type="Proteomes" id="UP001145021">
    <property type="component" value="Unassembled WGS sequence"/>
</dbReference>
<proteinExistence type="predicted"/>
<evidence type="ECO:0000256" key="2">
    <source>
        <dbReference type="SAM" id="SignalP"/>
    </source>
</evidence>
<accession>A0A9W8CHI8</accession>
<name>A0A9W8CHI8_9FUNG</name>
<reference evidence="3" key="1">
    <citation type="submission" date="2022-07" db="EMBL/GenBank/DDBJ databases">
        <title>Phylogenomic reconstructions and comparative analyses of Kickxellomycotina fungi.</title>
        <authorList>
            <person name="Reynolds N.K."/>
            <person name="Stajich J.E."/>
            <person name="Barry K."/>
            <person name="Grigoriev I.V."/>
            <person name="Crous P."/>
            <person name="Smith M.E."/>
        </authorList>
    </citation>
    <scope>NUCLEOTIDE SEQUENCE</scope>
    <source>
        <strain evidence="3">NBRC 105413</strain>
    </source>
</reference>
<feature type="compositionally biased region" description="Low complexity" evidence="1">
    <location>
        <begin position="33"/>
        <end position="92"/>
    </location>
</feature>